<dbReference type="Proteomes" id="UP000729402">
    <property type="component" value="Unassembled WGS sequence"/>
</dbReference>
<dbReference type="PANTHER" id="PTHR35687:SF1">
    <property type="entry name" value="OS07G0516700 PROTEIN"/>
    <property type="match status" value="1"/>
</dbReference>
<evidence type="ECO:0000313" key="2">
    <source>
        <dbReference type="Proteomes" id="UP000729402"/>
    </source>
</evidence>
<gene>
    <name evidence="1" type="ORF">GUJ93_ZPchr0013g34120</name>
</gene>
<organism evidence="1 2">
    <name type="scientific">Zizania palustris</name>
    <name type="common">Northern wild rice</name>
    <dbReference type="NCBI Taxonomy" id="103762"/>
    <lineage>
        <taxon>Eukaryota</taxon>
        <taxon>Viridiplantae</taxon>
        <taxon>Streptophyta</taxon>
        <taxon>Embryophyta</taxon>
        <taxon>Tracheophyta</taxon>
        <taxon>Spermatophyta</taxon>
        <taxon>Magnoliopsida</taxon>
        <taxon>Liliopsida</taxon>
        <taxon>Poales</taxon>
        <taxon>Poaceae</taxon>
        <taxon>BOP clade</taxon>
        <taxon>Oryzoideae</taxon>
        <taxon>Oryzeae</taxon>
        <taxon>Zizaniinae</taxon>
        <taxon>Zizania</taxon>
    </lineage>
</organism>
<reference evidence="1" key="2">
    <citation type="submission" date="2021-02" db="EMBL/GenBank/DDBJ databases">
        <authorList>
            <person name="Kimball J.A."/>
            <person name="Haas M.W."/>
            <person name="Macchietto M."/>
            <person name="Kono T."/>
            <person name="Duquette J."/>
            <person name="Shao M."/>
        </authorList>
    </citation>
    <scope>NUCLEOTIDE SEQUENCE</scope>
    <source>
        <tissue evidence="1">Fresh leaf tissue</tissue>
    </source>
</reference>
<dbReference type="AlphaFoldDB" id="A0A8J6C2I5"/>
<comment type="caution">
    <text evidence="1">The sequence shown here is derived from an EMBL/GenBank/DDBJ whole genome shotgun (WGS) entry which is preliminary data.</text>
</comment>
<dbReference type="PANTHER" id="PTHR35687">
    <property type="entry name" value="OS07G0516700 PROTEIN"/>
    <property type="match status" value="1"/>
</dbReference>
<evidence type="ECO:0000313" key="1">
    <source>
        <dbReference type="EMBL" id="KAG8099850.1"/>
    </source>
</evidence>
<dbReference type="EMBL" id="JAAALK010000079">
    <property type="protein sequence ID" value="KAG8099850.1"/>
    <property type="molecule type" value="Genomic_DNA"/>
</dbReference>
<keyword evidence="2" id="KW-1185">Reference proteome</keyword>
<reference evidence="1" key="1">
    <citation type="journal article" date="2021" name="bioRxiv">
        <title>Whole Genome Assembly and Annotation of Northern Wild Rice, Zizania palustris L., Supports a Whole Genome Duplication in the Zizania Genus.</title>
        <authorList>
            <person name="Haas M."/>
            <person name="Kono T."/>
            <person name="Macchietto M."/>
            <person name="Millas R."/>
            <person name="McGilp L."/>
            <person name="Shao M."/>
            <person name="Duquette J."/>
            <person name="Hirsch C.N."/>
            <person name="Kimball J."/>
        </authorList>
    </citation>
    <scope>NUCLEOTIDE SEQUENCE</scope>
    <source>
        <tissue evidence="1">Fresh leaf tissue</tissue>
    </source>
</reference>
<accession>A0A8J6C2I5</accession>
<protein>
    <submittedName>
        <fullName evidence="1">Uncharacterized protein</fullName>
    </submittedName>
</protein>
<name>A0A8J6C2I5_ZIZPA</name>
<proteinExistence type="predicted"/>
<dbReference type="OrthoDB" id="1909082at2759"/>
<sequence length="114" mass="12675">MLLLLQSTPLAYAKVDKVDAEEARHLQARFLIHKVLELDEPCSRRRAPASFLARGGGGNGSGKARRQIGGGVRLKRVRLAARSVRLSLYRSLQRHLRSLRKLVRGSTTAVHRLG</sequence>